<keyword evidence="3" id="KW-1185">Reference proteome</keyword>
<dbReference type="SUPFAM" id="SSF54427">
    <property type="entry name" value="NTF2-like"/>
    <property type="match status" value="1"/>
</dbReference>
<proteinExistence type="predicted"/>
<evidence type="ECO:0000313" key="3">
    <source>
        <dbReference type="Proteomes" id="UP000002028"/>
    </source>
</evidence>
<reference evidence="2 3" key="1">
    <citation type="journal article" date="2010" name="Stand. Genomic Sci.">
        <title>Complete genome sequence of Spirosoma linguale type strain (1).</title>
        <authorList>
            <person name="Lail K."/>
            <person name="Sikorski J."/>
            <person name="Saunders E."/>
            <person name="Lapidus A."/>
            <person name="Glavina Del Rio T."/>
            <person name="Copeland A."/>
            <person name="Tice H."/>
            <person name="Cheng J.-F."/>
            <person name="Lucas S."/>
            <person name="Nolan M."/>
            <person name="Bruce D."/>
            <person name="Goodwin L."/>
            <person name="Pitluck S."/>
            <person name="Ivanova N."/>
            <person name="Mavromatis K."/>
            <person name="Ovchinnikova G."/>
            <person name="Pati A."/>
            <person name="Chen A."/>
            <person name="Palaniappan K."/>
            <person name="Land M."/>
            <person name="Hauser L."/>
            <person name="Chang Y.-J."/>
            <person name="Jeffries C.D."/>
            <person name="Chain P."/>
            <person name="Brettin T."/>
            <person name="Detter J.C."/>
            <person name="Schuetze A."/>
            <person name="Rohde M."/>
            <person name="Tindall B.J."/>
            <person name="Goeker M."/>
            <person name="Bristow J."/>
            <person name="Eisen J.A."/>
            <person name="Markowitz V."/>
            <person name="Hugenholtz P."/>
            <person name="Kyrpides N.C."/>
            <person name="Klenk H.-P."/>
            <person name="Chen F."/>
        </authorList>
    </citation>
    <scope>NUCLEOTIDE SEQUENCE [LARGE SCALE GENOMIC DNA]</scope>
    <source>
        <strain evidence="3">ATCC 33905 / DSM 74 / LMG 10896 / Claus 1</strain>
    </source>
</reference>
<dbReference type="Pfam" id="PF14534">
    <property type="entry name" value="DUF4440"/>
    <property type="match status" value="1"/>
</dbReference>
<accession>D2QC72</accession>
<dbReference type="eggNOG" id="COG4319">
    <property type="taxonomic scope" value="Bacteria"/>
</dbReference>
<dbReference type="InterPro" id="IPR027843">
    <property type="entry name" value="DUF4440"/>
</dbReference>
<dbReference type="EMBL" id="CP001769">
    <property type="protein sequence ID" value="ADB39807.1"/>
    <property type="molecule type" value="Genomic_DNA"/>
</dbReference>
<dbReference type="HOGENOM" id="CLU_145972_0_0_10"/>
<evidence type="ECO:0000313" key="2">
    <source>
        <dbReference type="EMBL" id="ADB39807.1"/>
    </source>
</evidence>
<evidence type="ECO:0000259" key="1">
    <source>
        <dbReference type="Pfam" id="PF14534"/>
    </source>
</evidence>
<dbReference type="Gene3D" id="3.10.450.50">
    <property type="match status" value="1"/>
</dbReference>
<dbReference type="KEGG" id="sli:Slin_3815"/>
<dbReference type="InterPro" id="IPR032710">
    <property type="entry name" value="NTF2-like_dom_sf"/>
</dbReference>
<dbReference type="Proteomes" id="UP000002028">
    <property type="component" value="Chromosome"/>
</dbReference>
<gene>
    <name evidence="2" type="ordered locus">Slin_3815</name>
</gene>
<sequence>MKLLVIVLLLTNVACLPLYGQRITDQQNVKQVINGFFQALSDEDLPSLRSYCRTDFTLLESGEIWTLDTLEAKIKPYFGRGASRINKIDIKKIVIQGTSAWVVYFNQADMELNGRKGRINWLESAVLTKLNDGWKITLLHSTTLPKKN</sequence>
<dbReference type="AlphaFoldDB" id="D2QC72"/>
<dbReference type="RefSeq" id="WP_012928320.1">
    <property type="nucleotide sequence ID" value="NC_013730.1"/>
</dbReference>
<organism evidence="2 3">
    <name type="scientific">Spirosoma linguale (strain ATCC 33905 / DSM 74 / LMG 10896 / Claus 1)</name>
    <dbReference type="NCBI Taxonomy" id="504472"/>
    <lineage>
        <taxon>Bacteria</taxon>
        <taxon>Pseudomonadati</taxon>
        <taxon>Bacteroidota</taxon>
        <taxon>Cytophagia</taxon>
        <taxon>Cytophagales</taxon>
        <taxon>Cytophagaceae</taxon>
        <taxon>Spirosoma</taxon>
    </lineage>
</organism>
<protein>
    <recommendedName>
        <fullName evidence="1">DUF4440 domain-containing protein</fullName>
    </recommendedName>
</protein>
<feature type="domain" description="DUF4440" evidence="1">
    <location>
        <begin position="29"/>
        <end position="136"/>
    </location>
</feature>
<name>D2QC72_SPILD</name>